<organism evidence="2 3">
    <name type="scientific">Aphis glycines</name>
    <name type="common">Soybean aphid</name>
    <dbReference type="NCBI Taxonomy" id="307491"/>
    <lineage>
        <taxon>Eukaryota</taxon>
        <taxon>Metazoa</taxon>
        <taxon>Ecdysozoa</taxon>
        <taxon>Arthropoda</taxon>
        <taxon>Hexapoda</taxon>
        <taxon>Insecta</taxon>
        <taxon>Pterygota</taxon>
        <taxon>Neoptera</taxon>
        <taxon>Paraneoptera</taxon>
        <taxon>Hemiptera</taxon>
        <taxon>Sternorrhyncha</taxon>
        <taxon>Aphidomorpha</taxon>
        <taxon>Aphidoidea</taxon>
        <taxon>Aphididae</taxon>
        <taxon>Aphidini</taxon>
        <taxon>Aphis</taxon>
        <taxon>Aphis</taxon>
    </lineage>
</organism>
<evidence type="ECO:0000256" key="1">
    <source>
        <dbReference type="SAM" id="MobiDB-lite"/>
    </source>
</evidence>
<dbReference type="AlphaFoldDB" id="A0A6G0SZS0"/>
<name>A0A6G0SZS0_APHGL</name>
<evidence type="ECO:0008006" key="4">
    <source>
        <dbReference type="Google" id="ProtNLM"/>
    </source>
</evidence>
<dbReference type="Proteomes" id="UP000475862">
    <property type="component" value="Unassembled WGS sequence"/>
</dbReference>
<comment type="caution">
    <text evidence="2">The sequence shown here is derived from an EMBL/GenBank/DDBJ whole genome shotgun (WGS) entry which is preliminary data.</text>
</comment>
<gene>
    <name evidence="2" type="ORF">AGLY_016147</name>
</gene>
<proteinExistence type="predicted"/>
<sequence>MTSQGVVERASAELSKRINGLTLRAANKPSPSTSGGGSGTAAGATGSPSRAPRTGTASWNGSPTSCAEAAPAAVAAEGSSPADPVPAASSTRFRGRTPVRNRVAAYRIKRPVTWPELMRDEQFLNGFFTYFSPGERVPLSRVCVRWRDVLYRSPKFWYNVRPVIRCKQLRSYNYADKAAVFKSFVAREMTAITIYGAQDQDTVEFVNTYPFPNKNILALCLQSSSVTDRGLESFLDHLQVSYLDRRL</sequence>
<dbReference type="OrthoDB" id="10044893at2759"/>
<keyword evidence="3" id="KW-1185">Reference proteome</keyword>
<protein>
    <recommendedName>
        <fullName evidence="4">F-box domain-containing protein</fullName>
    </recommendedName>
</protein>
<feature type="region of interest" description="Disordered" evidence="1">
    <location>
        <begin position="20"/>
        <end position="94"/>
    </location>
</feature>
<dbReference type="CDD" id="cd22127">
    <property type="entry name" value="F-box_FBXL16"/>
    <property type="match status" value="1"/>
</dbReference>
<accession>A0A6G0SZS0</accession>
<feature type="compositionally biased region" description="Low complexity" evidence="1">
    <location>
        <begin position="67"/>
        <end position="90"/>
    </location>
</feature>
<evidence type="ECO:0000313" key="3">
    <source>
        <dbReference type="Proteomes" id="UP000475862"/>
    </source>
</evidence>
<evidence type="ECO:0000313" key="2">
    <source>
        <dbReference type="EMBL" id="KAE9523595.1"/>
    </source>
</evidence>
<dbReference type="EMBL" id="VYZN01000079">
    <property type="protein sequence ID" value="KAE9523595.1"/>
    <property type="molecule type" value="Genomic_DNA"/>
</dbReference>
<reference evidence="2 3" key="1">
    <citation type="submission" date="2019-08" db="EMBL/GenBank/DDBJ databases">
        <title>The genome of the soybean aphid Biotype 1, its phylome, world population structure and adaptation to the North American continent.</title>
        <authorList>
            <person name="Giordano R."/>
            <person name="Donthu R.K."/>
            <person name="Hernandez A.G."/>
            <person name="Wright C.L."/>
            <person name="Zimin A.V."/>
        </authorList>
    </citation>
    <scope>NUCLEOTIDE SEQUENCE [LARGE SCALE GENOMIC DNA]</scope>
    <source>
        <tissue evidence="2">Whole aphids</tissue>
    </source>
</reference>
<feature type="compositionally biased region" description="Polar residues" evidence="1">
    <location>
        <begin position="55"/>
        <end position="65"/>
    </location>
</feature>